<dbReference type="AlphaFoldDB" id="A0A9W6G1E3"/>
<dbReference type="SUPFAM" id="SSF55729">
    <property type="entry name" value="Acyl-CoA N-acyltransferases (Nat)"/>
    <property type="match status" value="1"/>
</dbReference>
<dbReference type="Pfam" id="PF00583">
    <property type="entry name" value="Acetyltransf_1"/>
    <property type="match status" value="1"/>
</dbReference>
<protein>
    <submittedName>
        <fullName evidence="2">N-acetyltransferase</fullName>
    </submittedName>
</protein>
<dbReference type="PANTHER" id="PTHR47237">
    <property type="entry name" value="SLL0310 PROTEIN"/>
    <property type="match status" value="1"/>
</dbReference>
<dbReference type="EMBL" id="BSDS01000001">
    <property type="protein sequence ID" value="GLI38711.1"/>
    <property type="molecule type" value="Genomic_DNA"/>
</dbReference>
<feature type="domain" description="N-acetyltransferase" evidence="1">
    <location>
        <begin position="1"/>
        <end position="137"/>
    </location>
</feature>
<dbReference type="PANTHER" id="PTHR47237:SF1">
    <property type="entry name" value="SLL0310 PROTEIN"/>
    <property type="match status" value="1"/>
</dbReference>
<evidence type="ECO:0000313" key="2">
    <source>
        <dbReference type="EMBL" id="GLI38711.1"/>
    </source>
</evidence>
<comment type="caution">
    <text evidence="2">The sequence shown here is derived from an EMBL/GenBank/DDBJ whole genome shotgun (WGS) entry which is preliminary data.</text>
</comment>
<name>A0A9W6G1E3_9BACT</name>
<organism evidence="2 3">
    <name type="scientific">Geobacter hydrogenophilus</name>
    <dbReference type="NCBI Taxonomy" id="40983"/>
    <lineage>
        <taxon>Bacteria</taxon>
        <taxon>Pseudomonadati</taxon>
        <taxon>Thermodesulfobacteriota</taxon>
        <taxon>Desulfuromonadia</taxon>
        <taxon>Geobacterales</taxon>
        <taxon>Geobacteraceae</taxon>
        <taxon>Geobacter</taxon>
    </lineage>
</organism>
<dbReference type="Proteomes" id="UP001144352">
    <property type="component" value="Unassembled WGS sequence"/>
</dbReference>
<dbReference type="PROSITE" id="PS51186">
    <property type="entry name" value="GNAT"/>
    <property type="match status" value="1"/>
</dbReference>
<gene>
    <name evidence="2" type="ORF">GHYDROH2_22120</name>
</gene>
<evidence type="ECO:0000313" key="3">
    <source>
        <dbReference type="Proteomes" id="UP001144352"/>
    </source>
</evidence>
<keyword evidence="3" id="KW-1185">Reference proteome</keyword>
<dbReference type="RefSeq" id="WP_214185021.1">
    <property type="nucleotide sequence ID" value="NZ_BSDS01000001.1"/>
</dbReference>
<dbReference type="GO" id="GO:0016747">
    <property type="term" value="F:acyltransferase activity, transferring groups other than amino-acyl groups"/>
    <property type="evidence" value="ECO:0007669"/>
    <property type="project" value="InterPro"/>
</dbReference>
<dbReference type="InterPro" id="IPR052729">
    <property type="entry name" value="Acyl/Acetyltrans_Enzymes"/>
</dbReference>
<proteinExistence type="predicted"/>
<dbReference type="InterPro" id="IPR041496">
    <property type="entry name" value="YitH/HolE_GNAT"/>
</dbReference>
<dbReference type="Pfam" id="PF18014">
    <property type="entry name" value="Acetyltransf_18"/>
    <property type="match status" value="1"/>
</dbReference>
<dbReference type="Gene3D" id="3.40.630.30">
    <property type="match status" value="1"/>
</dbReference>
<dbReference type="CDD" id="cd04301">
    <property type="entry name" value="NAT_SF"/>
    <property type="match status" value="1"/>
</dbReference>
<accession>A0A9W6G1E3</accession>
<reference evidence="2" key="1">
    <citation type="submission" date="2022-12" db="EMBL/GenBank/DDBJ databases">
        <title>Reference genome sequencing for broad-spectrum identification of bacterial and archaeal isolates by mass spectrometry.</title>
        <authorList>
            <person name="Sekiguchi Y."/>
            <person name="Tourlousse D.M."/>
        </authorList>
    </citation>
    <scope>NUCLEOTIDE SEQUENCE</scope>
    <source>
        <strain evidence="2">H2</strain>
    </source>
</reference>
<dbReference type="InterPro" id="IPR016181">
    <property type="entry name" value="Acyl_CoA_acyltransferase"/>
</dbReference>
<evidence type="ECO:0000259" key="1">
    <source>
        <dbReference type="PROSITE" id="PS51186"/>
    </source>
</evidence>
<dbReference type="Gene3D" id="3.40.630.90">
    <property type="match status" value="1"/>
</dbReference>
<sequence length="269" mass="28535">MKIRPFCPDDVSLFLALAAAEGWISDPWEFAFILDSFPRGCLAVEENGRPVAFVTAVRYGASGWIGNLIVAEGCRERGYGTLLMGRAMGELLDSGARTVWLTASTQGRPLYEKMGFRERDGVVRWRGTATGGAQRHDDPVAPDELVPLDRAGWGDDRRCILSAVVARGMVLRVDGGFLVAHPCGSGFQLGPWAAEGRGVAGELLGRALSRMPGGTQVLLDVPVRNSAAASVLSHAGFAASGRTVLMCAGDEPAYEPERIFALATLGSAG</sequence>
<dbReference type="InterPro" id="IPR000182">
    <property type="entry name" value="GNAT_dom"/>
</dbReference>